<name>A0ABD3UZM3_SINWO</name>
<keyword evidence="2" id="KW-0768">Sushi</keyword>
<keyword evidence="4" id="KW-1133">Transmembrane helix</keyword>
<evidence type="ECO:0000313" key="7">
    <source>
        <dbReference type="Proteomes" id="UP001634394"/>
    </source>
</evidence>
<dbReference type="InterPro" id="IPR035976">
    <property type="entry name" value="Sushi/SCR/CCP_sf"/>
</dbReference>
<evidence type="ECO:0000256" key="1">
    <source>
        <dbReference type="ARBA" id="ARBA00023157"/>
    </source>
</evidence>
<gene>
    <name evidence="6" type="ORF">ACJMK2_017296</name>
</gene>
<organism evidence="6 7">
    <name type="scientific">Sinanodonta woodiana</name>
    <name type="common">Chinese pond mussel</name>
    <name type="synonym">Anodonta woodiana</name>
    <dbReference type="NCBI Taxonomy" id="1069815"/>
    <lineage>
        <taxon>Eukaryota</taxon>
        <taxon>Metazoa</taxon>
        <taxon>Spiralia</taxon>
        <taxon>Lophotrochozoa</taxon>
        <taxon>Mollusca</taxon>
        <taxon>Bivalvia</taxon>
        <taxon>Autobranchia</taxon>
        <taxon>Heteroconchia</taxon>
        <taxon>Palaeoheterodonta</taxon>
        <taxon>Unionida</taxon>
        <taxon>Unionoidea</taxon>
        <taxon>Unionidae</taxon>
        <taxon>Unioninae</taxon>
        <taxon>Sinanodonta</taxon>
    </lineage>
</organism>
<dbReference type="SMART" id="SM00032">
    <property type="entry name" value="CCP"/>
    <property type="match status" value="2"/>
</dbReference>
<keyword evidence="7" id="KW-1185">Reference proteome</keyword>
<feature type="domain" description="Sushi" evidence="5">
    <location>
        <begin position="159"/>
        <end position="225"/>
    </location>
</feature>
<keyword evidence="4" id="KW-0812">Transmembrane</keyword>
<dbReference type="AlphaFoldDB" id="A0ABD3UZM3"/>
<feature type="transmembrane region" description="Helical" evidence="4">
    <location>
        <begin position="304"/>
        <end position="331"/>
    </location>
</feature>
<protein>
    <recommendedName>
        <fullName evidence="5">Sushi domain-containing protein</fullName>
    </recommendedName>
</protein>
<dbReference type="InterPro" id="IPR000436">
    <property type="entry name" value="Sushi_SCR_CCP_dom"/>
</dbReference>
<dbReference type="Pfam" id="PF00084">
    <property type="entry name" value="Sushi"/>
    <property type="match status" value="3"/>
</dbReference>
<feature type="domain" description="Sushi" evidence="5">
    <location>
        <begin position="226"/>
        <end position="287"/>
    </location>
</feature>
<evidence type="ECO:0000256" key="2">
    <source>
        <dbReference type="PROSITE-ProRule" id="PRU00302"/>
    </source>
</evidence>
<dbReference type="EMBL" id="JBJQND010000015">
    <property type="protein sequence ID" value="KAL3853783.1"/>
    <property type="molecule type" value="Genomic_DNA"/>
</dbReference>
<evidence type="ECO:0000313" key="6">
    <source>
        <dbReference type="EMBL" id="KAL3853783.1"/>
    </source>
</evidence>
<keyword evidence="1" id="KW-1015">Disulfide bond</keyword>
<evidence type="ECO:0000259" key="5">
    <source>
        <dbReference type="PROSITE" id="PS50923"/>
    </source>
</evidence>
<evidence type="ECO:0000256" key="4">
    <source>
        <dbReference type="SAM" id="Phobius"/>
    </source>
</evidence>
<dbReference type="Proteomes" id="UP001634394">
    <property type="component" value="Unassembled WGS sequence"/>
</dbReference>
<dbReference type="SUPFAM" id="SSF57535">
    <property type="entry name" value="Complement control module/SCR domain"/>
    <property type="match status" value="2"/>
</dbReference>
<comment type="caution">
    <text evidence="6">The sequence shown here is derived from an EMBL/GenBank/DDBJ whole genome shotgun (WGS) entry which is preliminary data.</text>
</comment>
<comment type="caution">
    <text evidence="2">Lacks conserved residue(s) required for the propagation of feature annotation.</text>
</comment>
<sequence>MLKMFYSLWEKMFIISKNRWICFLLLWIVSIRCVTTSCDTQIPHGEMTWWCRMVGQPCPYSCHEGYKDHDTVSWLKCSTSGHWVPWFPDRLYSANFTVEDLCTPKTCTTVISKGTLSAGCQAVVGSICNFSCVVGYVRNASVSELTCQPSTEWSPDVRSLCLRPDGQQCPYAVAGGHLNLGCIREPGHTCSFACNEGYQPSLSPSIIACGSNLEWNYDLGSLCKEIICPSLFEGGYVASNCIRGYQAMCFEYQCNPGYAKSDPASYVTCDESGKWVSHDRKSQPCVNDTLYSFKTTSTVPRNEISIVGIAIGCVMGTILVTVSVGLVILCIRASHKRIIFGHENNRCMGPTGYPQQNASSTAQNQNTTNTGVAAPNVHSFDSRIDMISNKHSGLPPSYSQIQVTSKEYPPAYEQVVANPSVFNL</sequence>
<feature type="compositionally biased region" description="Low complexity" evidence="3">
    <location>
        <begin position="355"/>
        <end position="370"/>
    </location>
</feature>
<dbReference type="PROSITE" id="PS50923">
    <property type="entry name" value="SUSHI"/>
    <property type="match status" value="2"/>
</dbReference>
<evidence type="ECO:0000256" key="3">
    <source>
        <dbReference type="SAM" id="MobiDB-lite"/>
    </source>
</evidence>
<feature type="region of interest" description="Disordered" evidence="3">
    <location>
        <begin position="351"/>
        <end position="375"/>
    </location>
</feature>
<reference evidence="6 7" key="1">
    <citation type="submission" date="2024-11" db="EMBL/GenBank/DDBJ databases">
        <title>Chromosome-level genome assembly of the freshwater bivalve Anodonta woodiana.</title>
        <authorList>
            <person name="Chen X."/>
        </authorList>
    </citation>
    <scope>NUCLEOTIDE SEQUENCE [LARGE SCALE GENOMIC DNA]</scope>
    <source>
        <strain evidence="6">MN2024</strain>
        <tissue evidence="6">Gills</tissue>
    </source>
</reference>
<keyword evidence="4" id="KW-0472">Membrane</keyword>
<accession>A0ABD3UZM3</accession>
<proteinExistence type="predicted"/>
<dbReference type="Gene3D" id="2.10.70.10">
    <property type="entry name" value="Complement Module, domain 1"/>
    <property type="match status" value="1"/>
</dbReference>